<keyword evidence="3" id="KW-1185">Reference proteome</keyword>
<gene>
    <name evidence="2" type="ORF">C450_01824</name>
</gene>
<organism evidence="2 3">
    <name type="scientific">Halococcus salifodinae DSM 8989</name>
    <dbReference type="NCBI Taxonomy" id="1227456"/>
    <lineage>
        <taxon>Archaea</taxon>
        <taxon>Methanobacteriati</taxon>
        <taxon>Methanobacteriota</taxon>
        <taxon>Stenosarchaea group</taxon>
        <taxon>Halobacteria</taxon>
        <taxon>Halobacteriales</taxon>
        <taxon>Halococcaceae</taxon>
        <taxon>Halococcus</taxon>
    </lineage>
</organism>
<sequence>MSLIGALPPAPLEQADAEAIRARNDVDALIVLGTSSMYARRSRYDDPATEAVALVDGDVCGFSYDDSGWSRELLRRDADPHEHLEATLQWSSG</sequence>
<dbReference type="RefSeq" id="WP_005039279.1">
    <property type="nucleotide sequence ID" value="NZ_AOME01000013.1"/>
</dbReference>
<evidence type="ECO:0000313" key="3">
    <source>
        <dbReference type="Proteomes" id="UP000011625"/>
    </source>
</evidence>
<feature type="domain" description="DUF7964" evidence="1">
    <location>
        <begin position="4"/>
        <end position="87"/>
    </location>
</feature>
<dbReference type="PATRIC" id="fig|1227456.3.peg.383"/>
<evidence type="ECO:0000259" key="1">
    <source>
        <dbReference type="Pfam" id="PF25912"/>
    </source>
</evidence>
<evidence type="ECO:0000313" key="2">
    <source>
        <dbReference type="EMBL" id="EMA55465.1"/>
    </source>
</evidence>
<dbReference type="InterPro" id="IPR058270">
    <property type="entry name" value="DUF7964"/>
</dbReference>
<protein>
    <recommendedName>
        <fullName evidence="1">DUF7964 domain-containing protein</fullName>
    </recommendedName>
</protein>
<reference evidence="2 3" key="1">
    <citation type="journal article" date="2014" name="PLoS Genet.">
        <title>Phylogenetically driven sequencing of extremely halophilic archaea reveals strategies for static and dynamic osmo-response.</title>
        <authorList>
            <person name="Becker E.A."/>
            <person name="Seitzer P.M."/>
            <person name="Tritt A."/>
            <person name="Larsen D."/>
            <person name="Krusor M."/>
            <person name="Yao A.I."/>
            <person name="Wu D."/>
            <person name="Madern D."/>
            <person name="Eisen J.A."/>
            <person name="Darling A.E."/>
            <person name="Facciotti M.T."/>
        </authorList>
    </citation>
    <scope>NUCLEOTIDE SEQUENCE [LARGE SCALE GENOMIC DNA]</scope>
    <source>
        <strain evidence="2 3">DSM 8989</strain>
    </source>
</reference>
<accession>M0NFK5</accession>
<proteinExistence type="predicted"/>
<comment type="caution">
    <text evidence="2">The sequence shown here is derived from an EMBL/GenBank/DDBJ whole genome shotgun (WGS) entry which is preliminary data.</text>
</comment>
<dbReference type="AlphaFoldDB" id="M0NFK5"/>
<dbReference type="Pfam" id="PF25912">
    <property type="entry name" value="DUF7964"/>
    <property type="match status" value="1"/>
</dbReference>
<name>M0NFK5_9EURY</name>
<dbReference type="EMBL" id="AOME01000013">
    <property type="protein sequence ID" value="EMA55465.1"/>
    <property type="molecule type" value="Genomic_DNA"/>
</dbReference>
<dbReference type="OrthoDB" id="210594at2157"/>
<dbReference type="Proteomes" id="UP000011625">
    <property type="component" value="Unassembled WGS sequence"/>
</dbReference>